<gene>
    <name evidence="2" type="ORF">MCHLDSM_01026</name>
</gene>
<dbReference type="InterPro" id="IPR033116">
    <property type="entry name" value="TRYPSIN_SER"/>
</dbReference>
<dbReference type="PATRIC" id="fig|37916.4.peg.895"/>
<dbReference type="AlphaFoldDB" id="A0A0J6WK73"/>
<feature type="chain" id="PRO_5005284109" description="Trypsin" evidence="1">
    <location>
        <begin position="30"/>
        <end position="225"/>
    </location>
</feature>
<name>A0A0J6WK73_9MYCO</name>
<reference evidence="2 3" key="1">
    <citation type="journal article" date="2015" name="Genome Biol. Evol.">
        <title>Characterization of Three Mycobacterium spp. with Potential Use in Bioremediation by Genome Sequencing and Comparative Genomics.</title>
        <authorList>
            <person name="Das S."/>
            <person name="Pettersson B.M."/>
            <person name="Behra P.R."/>
            <person name="Ramesh M."/>
            <person name="Dasgupta S."/>
            <person name="Bhattacharya A."/>
            <person name="Kirsebom L.A."/>
        </authorList>
    </citation>
    <scope>NUCLEOTIDE SEQUENCE [LARGE SCALE GENOMIC DNA]</scope>
    <source>
        <strain evidence="2 3">DSM 43826</strain>
    </source>
</reference>
<keyword evidence="1" id="KW-0732">Signal</keyword>
<organism evidence="2 3">
    <name type="scientific">Mycolicibacterium chlorophenolicum</name>
    <dbReference type="NCBI Taxonomy" id="37916"/>
    <lineage>
        <taxon>Bacteria</taxon>
        <taxon>Bacillati</taxon>
        <taxon>Actinomycetota</taxon>
        <taxon>Actinomycetes</taxon>
        <taxon>Mycobacteriales</taxon>
        <taxon>Mycobacteriaceae</taxon>
        <taxon>Mycolicibacterium</taxon>
    </lineage>
</organism>
<evidence type="ECO:0000313" key="2">
    <source>
        <dbReference type="EMBL" id="KMO82403.1"/>
    </source>
</evidence>
<comment type="caution">
    <text evidence="2">The sequence shown here is derived from an EMBL/GenBank/DDBJ whole genome shotgun (WGS) entry which is preliminary data.</text>
</comment>
<dbReference type="SMR" id="A0A0J6WK73"/>
<dbReference type="Gene3D" id="2.40.10.10">
    <property type="entry name" value="Trypsin-like serine proteases"/>
    <property type="match status" value="2"/>
</dbReference>
<evidence type="ECO:0000313" key="3">
    <source>
        <dbReference type="Proteomes" id="UP000036513"/>
    </source>
</evidence>
<sequence precursor="true">MSWHRLRRFAAAVVAVSCVIIAPTSPAHAGPLPAVSALYPGAGMEILGDAPSICTAGFVAHNQRGAPVLFTAGHCDTGDTAAVNSAVDGRLVPAANFVVSKYAGDAGNQTDVAVMSLTGALQLDPNIAGHLPVTGFASSVAEGMWLCKVGVATGRSCGRVVEASSSKVKFAADIAPGDSGGPVYGLKDDGTAFAVGITIRASSDDGYPVAELIGPWLDKWNLSLN</sequence>
<evidence type="ECO:0000256" key="1">
    <source>
        <dbReference type="SAM" id="SignalP"/>
    </source>
</evidence>
<dbReference type="InterPro" id="IPR009003">
    <property type="entry name" value="Peptidase_S1_PA"/>
</dbReference>
<feature type="signal peptide" evidence="1">
    <location>
        <begin position="1"/>
        <end position="29"/>
    </location>
</feature>
<keyword evidence="3" id="KW-1185">Reference proteome</keyword>
<dbReference type="STRING" id="37916.MCHLDSM_01026"/>
<dbReference type="SUPFAM" id="SSF50494">
    <property type="entry name" value="Trypsin-like serine proteases"/>
    <property type="match status" value="1"/>
</dbReference>
<dbReference type="EMBL" id="JYNL01000009">
    <property type="protein sequence ID" value="KMO82403.1"/>
    <property type="molecule type" value="Genomic_DNA"/>
</dbReference>
<proteinExistence type="predicted"/>
<protein>
    <recommendedName>
        <fullName evidence="4">Trypsin</fullName>
    </recommendedName>
</protein>
<dbReference type="PROSITE" id="PS00135">
    <property type="entry name" value="TRYPSIN_SER"/>
    <property type="match status" value="1"/>
</dbReference>
<dbReference type="Proteomes" id="UP000036513">
    <property type="component" value="Unassembled WGS sequence"/>
</dbReference>
<dbReference type="InterPro" id="IPR043504">
    <property type="entry name" value="Peptidase_S1_PA_chymotrypsin"/>
</dbReference>
<accession>A0A0J6WK73</accession>
<evidence type="ECO:0008006" key="4">
    <source>
        <dbReference type="Google" id="ProtNLM"/>
    </source>
</evidence>